<dbReference type="STRING" id="1165094.RINTHH_8490"/>
<dbReference type="InterPro" id="IPR001129">
    <property type="entry name" value="Membr-assoc_MAPEG"/>
</dbReference>
<gene>
    <name evidence="6" type="ORF">RINTHH_8490</name>
</gene>
<sequence>MLLSSPVILIYSVVAAAALIYAPFLIVVYARFLIGYNISAPRAMFDKLPAYAQRATWAHENSLEVFMVFTASALTAYITAVDNPLTGLAAITFVITRFLYSAFYILNLPMLRSLMFGIGSLGTVTLFALSIMKITH</sequence>
<name>M1WRL5_9NOST</name>
<evidence type="ECO:0000256" key="5">
    <source>
        <dbReference type="SAM" id="Phobius"/>
    </source>
</evidence>
<dbReference type="Pfam" id="PF01124">
    <property type="entry name" value="MAPEG"/>
    <property type="match status" value="1"/>
</dbReference>
<keyword evidence="7" id="KW-1185">Reference proteome</keyword>
<feature type="transmembrane region" description="Helical" evidence="5">
    <location>
        <begin position="113"/>
        <end position="132"/>
    </location>
</feature>
<dbReference type="PANTHER" id="PTHR35371:SF1">
    <property type="entry name" value="BLR7753 PROTEIN"/>
    <property type="match status" value="1"/>
</dbReference>
<organism evidence="6 7">
    <name type="scientific">Richelia intracellularis HH01</name>
    <dbReference type="NCBI Taxonomy" id="1165094"/>
    <lineage>
        <taxon>Bacteria</taxon>
        <taxon>Bacillati</taxon>
        <taxon>Cyanobacteriota</taxon>
        <taxon>Cyanophyceae</taxon>
        <taxon>Nostocales</taxon>
        <taxon>Nostocaceae</taxon>
        <taxon>Richelia</taxon>
    </lineage>
</organism>
<reference evidence="6 7" key="1">
    <citation type="submission" date="2012-05" db="EMBL/GenBank/DDBJ databases">
        <authorList>
            <person name="Hilton J."/>
        </authorList>
    </citation>
    <scope>NUCLEOTIDE SEQUENCE [LARGE SCALE GENOMIC DNA]</scope>
    <source>
        <strain evidence="6 7">HH01</strain>
    </source>
</reference>
<evidence type="ECO:0000256" key="3">
    <source>
        <dbReference type="ARBA" id="ARBA00022989"/>
    </source>
</evidence>
<feature type="transmembrane region" description="Helical" evidence="5">
    <location>
        <begin position="87"/>
        <end position="106"/>
    </location>
</feature>
<reference evidence="7" key="2">
    <citation type="submission" date="2016-01" db="EMBL/GenBank/DDBJ databases">
        <title>Diatom-associated endosymboitic cyanobacterium lacks core nitrogen metabolism enzymes.</title>
        <authorList>
            <person name="Hilton J.A."/>
            <person name="Foster R.A."/>
            <person name="Tripp H.J."/>
            <person name="Carter B.J."/>
            <person name="Zehr J.P."/>
            <person name="Villareal T.A."/>
        </authorList>
    </citation>
    <scope>NUCLEOTIDE SEQUENCE [LARGE SCALE GENOMIC DNA]</scope>
    <source>
        <strain evidence="7">HH01</strain>
    </source>
</reference>
<dbReference type="OrthoDB" id="513661at2"/>
<evidence type="ECO:0000256" key="4">
    <source>
        <dbReference type="ARBA" id="ARBA00023136"/>
    </source>
</evidence>
<comment type="subcellular location">
    <subcellularLocation>
        <location evidence="1">Membrane</location>
    </subcellularLocation>
</comment>
<dbReference type="InterPro" id="IPR023352">
    <property type="entry name" value="MAPEG-like_dom_sf"/>
</dbReference>
<evidence type="ECO:0000256" key="2">
    <source>
        <dbReference type="ARBA" id="ARBA00022692"/>
    </source>
</evidence>
<dbReference type="RefSeq" id="WP_008233099.1">
    <property type="nucleotide sequence ID" value="NZ_CAIY01000031.1"/>
</dbReference>
<protein>
    <recommendedName>
        <fullName evidence="8">MAPEG family protein</fullName>
    </recommendedName>
</protein>
<dbReference type="PANTHER" id="PTHR35371">
    <property type="entry name" value="INNER MEMBRANE PROTEIN"/>
    <property type="match status" value="1"/>
</dbReference>
<evidence type="ECO:0000313" key="6">
    <source>
        <dbReference type="EMBL" id="CCH67004.1"/>
    </source>
</evidence>
<dbReference type="EMBL" id="CAIY01000031">
    <property type="protein sequence ID" value="CCH67004.1"/>
    <property type="molecule type" value="Genomic_DNA"/>
</dbReference>
<evidence type="ECO:0008006" key="8">
    <source>
        <dbReference type="Google" id="ProtNLM"/>
    </source>
</evidence>
<feature type="transmembrane region" description="Helical" evidence="5">
    <location>
        <begin position="6"/>
        <end position="34"/>
    </location>
</feature>
<dbReference type="AlphaFoldDB" id="M1WRL5"/>
<dbReference type="SUPFAM" id="SSF161084">
    <property type="entry name" value="MAPEG domain-like"/>
    <property type="match status" value="1"/>
</dbReference>
<dbReference type="GO" id="GO:0016020">
    <property type="term" value="C:membrane"/>
    <property type="evidence" value="ECO:0007669"/>
    <property type="project" value="UniProtKB-SubCell"/>
</dbReference>
<comment type="caution">
    <text evidence="6">The sequence shown here is derived from an EMBL/GenBank/DDBJ whole genome shotgun (WGS) entry which is preliminary data.</text>
</comment>
<keyword evidence="3 5" id="KW-1133">Transmembrane helix</keyword>
<keyword evidence="4 5" id="KW-0472">Membrane</keyword>
<accession>M1WRL5</accession>
<evidence type="ECO:0000313" key="7">
    <source>
        <dbReference type="Proteomes" id="UP000053051"/>
    </source>
</evidence>
<dbReference type="Proteomes" id="UP000053051">
    <property type="component" value="Unassembled WGS sequence"/>
</dbReference>
<proteinExistence type="predicted"/>
<evidence type="ECO:0000256" key="1">
    <source>
        <dbReference type="ARBA" id="ARBA00004370"/>
    </source>
</evidence>
<keyword evidence="2 5" id="KW-0812">Transmembrane</keyword>
<dbReference type="Gene3D" id="1.20.120.550">
    <property type="entry name" value="Membrane associated eicosanoid/glutathione metabolism-like domain"/>
    <property type="match status" value="1"/>
</dbReference>